<name>A0A7K0EML0_9BACT</name>
<comment type="caution">
    <text evidence="1">The sequence shown here is derived from an EMBL/GenBank/DDBJ whole genome shotgun (WGS) entry which is preliminary data.</text>
</comment>
<accession>A0A7K0EML0</accession>
<evidence type="ECO:0008006" key="3">
    <source>
        <dbReference type="Google" id="ProtNLM"/>
    </source>
</evidence>
<dbReference type="PROSITE" id="PS51257">
    <property type="entry name" value="PROKAR_LIPOPROTEIN"/>
    <property type="match status" value="1"/>
</dbReference>
<sequence length="107" mass="11243">MNTNVKLIQSALGLAIGMWMLACGGPSYGVINAGKSKAKAPTKGKQALLNQSAKNLKAKGLIATTSDAIAFERSQKKSSSISGTSKVINSATTCLESSSKNHLFFWH</sequence>
<dbReference type="RefSeq" id="WP_154176149.1">
    <property type="nucleotide sequence ID" value="NZ_WJXZ01000009.1"/>
</dbReference>
<evidence type="ECO:0000313" key="2">
    <source>
        <dbReference type="Proteomes" id="UP000441754"/>
    </source>
</evidence>
<dbReference type="EMBL" id="WJXZ01000009">
    <property type="protein sequence ID" value="MRS62781.1"/>
    <property type="molecule type" value="Genomic_DNA"/>
</dbReference>
<protein>
    <recommendedName>
        <fullName evidence="3">Lipoprotein</fullName>
    </recommendedName>
</protein>
<dbReference type="Proteomes" id="UP000441754">
    <property type="component" value="Unassembled WGS sequence"/>
</dbReference>
<organism evidence="1 2">
    <name type="scientific">Larkinella terrae</name>
    <dbReference type="NCBI Taxonomy" id="2025311"/>
    <lineage>
        <taxon>Bacteria</taxon>
        <taxon>Pseudomonadati</taxon>
        <taxon>Bacteroidota</taxon>
        <taxon>Cytophagia</taxon>
        <taxon>Cytophagales</taxon>
        <taxon>Spirosomataceae</taxon>
        <taxon>Larkinella</taxon>
    </lineage>
</organism>
<keyword evidence="2" id="KW-1185">Reference proteome</keyword>
<dbReference type="AlphaFoldDB" id="A0A7K0EML0"/>
<gene>
    <name evidence="1" type="ORF">GJJ30_15890</name>
</gene>
<dbReference type="OrthoDB" id="9953704at2"/>
<proteinExistence type="predicted"/>
<reference evidence="1 2" key="1">
    <citation type="journal article" date="2018" name="Antonie Van Leeuwenhoek">
        <title>Larkinella terrae sp. nov., isolated from soil on Jeju Island, South Korea.</title>
        <authorList>
            <person name="Ten L.N."/>
            <person name="Jeon J."/>
            <person name="Park S.J."/>
            <person name="Park S."/>
            <person name="Lee S.Y."/>
            <person name="Kim M.K."/>
            <person name="Jung H.Y."/>
        </authorList>
    </citation>
    <scope>NUCLEOTIDE SEQUENCE [LARGE SCALE GENOMIC DNA]</scope>
    <source>
        <strain evidence="1 2">KCTC 52001</strain>
    </source>
</reference>
<evidence type="ECO:0000313" key="1">
    <source>
        <dbReference type="EMBL" id="MRS62781.1"/>
    </source>
</evidence>